<dbReference type="OrthoDB" id="9762027at2"/>
<dbReference type="Pfam" id="PF22516">
    <property type="entry name" value="PreP_C"/>
    <property type="match status" value="1"/>
</dbReference>
<dbReference type="InterPro" id="IPR007863">
    <property type="entry name" value="Peptidase_M16_C"/>
</dbReference>
<protein>
    <submittedName>
        <fullName evidence="2">Peptidase M16</fullName>
    </submittedName>
</protein>
<dbReference type="PANTHER" id="PTHR43016">
    <property type="entry name" value="PRESEQUENCE PROTEASE"/>
    <property type="match status" value="1"/>
</dbReference>
<proteinExistence type="predicted"/>
<reference evidence="2 3" key="1">
    <citation type="submission" date="2019-05" db="EMBL/GenBank/DDBJ databases">
        <title>The metagenome of a microbial culture collection derived from dairy environment covers the genomic content of the human microbiome.</title>
        <authorList>
            <person name="Roder T."/>
            <person name="Wuthrich D."/>
            <person name="Sattari Z."/>
            <person name="Von Ah U."/>
            <person name="Bar C."/>
            <person name="Ronchi F."/>
            <person name="Macpherson A.J."/>
            <person name="Ganal-Vonarburg S.C."/>
            <person name="Bruggmann R."/>
            <person name="Vergeres G."/>
        </authorList>
    </citation>
    <scope>NUCLEOTIDE SEQUENCE [LARGE SCALE GENOMIC DNA]</scope>
    <source>
        <strain evidence="2 3">FAM 24227</strain>
    </source>
</reference>
<accession>A0A5R9DW33</accession>
<comment type="caution">
    <text evidence="2">The sequence shown here is derived from an EMBL/GenBank/DDBJ whole genome shotgun (WGS) entry which is preliminary data.</text>
</comment>
<dbReference type="InterPro" id="IPR011765">
    <property type="entry name" value="Pept_M16_N"/>
</dbReference>
<dbReference type="Proteomes" id="UP000306420">
    <property type="component" value="Unassembled WGS sequence"/>
</dbReference>
<sequence length="965" mass="108222">MTFKLIETKELNDIHSIGKLYEHEETGAQVLHLDNDDTNKAFTIAFKTPPYDDNGIAHILEHSVLNGSKKFPSKEPFVELIKGSLNTFVNAMTFSDKTIYPVASTNQKDFSNLMSVYLDAVFQPLIYSNPQILEQEGWHYHLENAEDDLIYKGVVYNEMKGATASPDSQLYTAIQKYLYKGTPYEFESGGLPSTIPSLTQEAFLDFHEKHYHPSSSLTILYGDLDTDHAFSLLASYFDGKGQLDEPAVDLTFEATQPEEEDVELTYSITDGDDPNKKDYLAIAWHTATASDSLEQHGLRVLAEILFGNNQAPLKKALLEAEIGGDINGDFFQVGYPAVFSIDAKYSDKNNMDRFKEVVESTLTDIVKDGISKELIQAALNKITFRLKESAISESNPRGVLYAISSLNTWLYDLSPFVSLEFSDKLDLLAKLSEEGYFEQLIQDKLLNNTRRVNIVLKAEPGKNDAFEKETFKALQEYKASLSDQEIDTLVEQTQALIARQEAPDKAEDLAAIPTLDKEDLSTETEDYPLTESTLFEGTTLYHADQFTSGIDYLDLYFDVSDFEGEDYLLLSYLSQLLGDLPTENYSVAELQTQIDLHTGGIHGGVVVYETVTGEAKPYFTLRGKSLETSFTKLVELINEIMTGTQFTDRTELLNITQRHVSDFEDDINSTAHVIAASRALSQVKPVSKLGELINGIDQFNFTKELLKQIKANDMSDLSEKLQNMLERLLNKQRIHALYIGEENRLEDVKTTFTEAFASLRSDALGAAVTYEAGEKKNEAFITAQDVNYVGFASDATNELTYSGSSLVLSTFLRYDYLWNNIRVKGGAYGSMFRHNLNGDFQLSSYRDPNIKKTIQTYQGIPDFIETLQLDDASLLKAIIGTLSNLDQPLSAYHKGKRAFSRHQVGRTTADVIQLKEEVLATTEASLTVLSEGFRSVIDKGTIAVIGNKAQIEQERENFDDIHELY</sequence>
<dbReference type="AlphaFoldDB" id="A0A5R9DW33"/>
<dbReference type="GO" id="GO:0004222">
    <property type="term" value="F:metalloendopeptidase activity"/>
    <property type="evidence" value="ECO:0007669"/>
    <property type="project" value="TreeGrafter"/>
</dbReference>
<dbReference type="Pfam" id="PF08367">
    <property type="entry name" value="M16C_assoc"/>
    <property type="match status" value="1"/>
</dbReference>
<name>A0A5R9DW33_9LACT</name>
<dbReference type="Gene3D" id="3.30.830.10">
    <property type="entry name" value="Metalloenzyme, LuxS/M16 peptidase-like"/>
    <property type="match status" value="4"/>
</dbReference>
<dbReference type="GO" id="GO:0046872">
    <property type="term" value="F:metal ion binding"/>
    <property type="evidence" value="ECO:0007669"/>
    <property type="project" value="InterPro"/>
</dbReference>
<dbReference type="SUPFAM" id="SSF63411">
    <property type="entry name" value="LuxS/MPP-like metallohydrolase"/>
    <property type="match status" value="4"/>
</dbReference>
<dbReference type="Pfam" id="PF00675">
    <property type="entry name" value="Peptidase_M16"/>
    <property type="match status" value="1"/>
</dbReference>
<dbReference type="PANTHER" id="PTHR43016:SF13">
    <property type="entry name" value="PRESEQUENCE PROTEASE, MITOCHONDRIAL"/>
    <property type="match status" value="1"/>
</dbReference>
<dbReference type="InterPro" id="IPR055130">
    <property type="entry name" value="PreP_C"/>
</dbReference>
<dbReference type="GO" id="GO:0016485">
    <property type="term" value="P:protein processing"/>
    <property type="evidence" value="ECO:0007669"/>
    <property type="project" value="TreeGrafter"/>
</dbReference>
<gene>
    <name evidence="2" type="ORF">FEZ33_08365</name>
</gene>
<dbReference type="RefSeq" id="WP_138404954.1">
    <property type="nucleotide sequence ID" value="NZ_VBSP01000030.1"/>
</dbReference>
<feature type="domain" description="Peptidase M16C associated" evidence="1">
    <location>
        <begin position="456"/>
        <end position="705"/>
    </location>
</feature>
<dbReference type="InterPro" id="IPR013578">
    <property type="entry name" value="Peptidase_M16C_assoc"/>
</dbReference>
<evidence type="ECO:0000313" key="3">
    <source>
        <dbReference type="Proteomes" id="UP000306420"/>
    </source>
</evidence>
<dbReference type="EMBL" id="VBSP01000030">
    <property type="protein sequence ID" value="TLQ40388.1"/>
    <property type="molecule type" value="Genomic_DNA"/>
</dbReference>
<evidence type="ECO:0000313" key="2">
    <source>
        <dbReference type="EMBL" id="TLQ40388.1"/>
    </source>
</evidence>
<dbReference type="SMART" id="SM01264">
    <property type="entry name" value="M16C_associated"/>
    <property type="match status" value="1"/>
</dbReference>
<organism evidence="2 3">
    <name type="scientific">Ruoffia tabacinasalis</name>
    <dbReference type="NCBI Taxonomy" id="87458"/>
    <lineage>
        <taxon>Bacteria</taxon>
        <taxon>Bacillati</taxon>
        <taxon>Bacillota</taxon>
        <taxon>Bacilli</taxon>
        <taxon>Lactobacillales</taxon>
        <taxon>Aerococcaceae</taxon>
        <taxon>Ruoffia</taxon>
    </lineage>
</organism>
<evidence type="ECO:0000259" key="1">
    <source>
        <dbReference type="SMART" id="SM01264"/>
    </source>
</evidence>
<dbReference type="InterPro" id="IPR011249">
    <property type="entry name" value="Metalloenz_LuxS/M16"/>
</dbReference>
<dbReference type="Pfam" id="PF05193">
    <property type="entry name" value="Peptidase_M16_C"/>
    <property type="match status" value="1"/>
</dbReference>
<dbReference type="FunFam" id="3.30.830.10:FF:000034">
    <property type="entry name" value="presequence protease 1, chloroplastic/mitochondrial"/>
    <property type="match status" value="1"/>
</dbReference>